<dbReference type="Pfam" id="PF00698">
    <property type="entry name" value="Acyl_transf_1"/>
    <property type="match status" value="1"/>
</dbReference>
<feature type="active site" description="Proton donor; for dehydratase activity" evidence="5">
    <location>
        <position position="1446"/>
    </location>
</feature>
<dbReference type="Pfam" id="PF00550">
    <property type="entry name" value="PP-binding"/>
    <property type="match status" value="2"/>
</dbReference>
<dbReference type="SMART" id="SM00825">
    <property type="entry name" value="PKS_KS"/>
    <property type="match status" value="1"/>
</dbReference>
<keyword evidence="4" id="KW-0012">Acyltransferase</keyword>
<keyword evidence="11" id="KW-1185">Reference proteome</keyword>
<dbReference type="SUPFAM" id="SSF51735">
    <property type="entry name" value="NAD(P)-binding Rossmann-fold domains"/>
    <property type="match status" value="1"/>
</dbReference>
<evidence type="ECO:0008006" key="12">
    <source>
        <dbReference type="Google" id="ProtNLM"/>
    </source>
</evidence>
<dbReference type="Gene3D" id="3.10.129.110">
    <property type="entry name" value="Polyketide synthase dehydratase"/>
    <property type="match status" value="1"/>
</dbReference>
<evidence type="ECO:0000259" key="9">
    <source>
        <dbReference type="PROSITE" id="PS52019"/>
    </source>
</evidence>
<dbReference type="Pfam" id="PF22621">
    <property type="entry name" value="CurL-like_PKS_C"/>
    <property type="match status" value="1"/>
</dbReference>
<dbReference type="Pfam" id="PF16073">
    <property type="entry name" value="SAT"/>
    <property type="match status" value="2"/>
</dbReference>
<dbReference type="InterPro" id="IPR036291">
    <property type="entry name" value="NAD(P)-bd_dom_sf"/>
</dbReference>
<dbReference type="InterPro" id="IPR018201">
    <property type="entry name" value="Ketoacyl_synth_AS"/>
</dbReference>
<dbReference type="InterPro" id="IPR042104">
    <property type="entry name" value="PKS_dehydratase_sf"/>
</dbReference>
<dbReference type="Gene3D" id="3.40.50.720">
    <property type="entry name" value="NAD(P)-binding Rossmann-like Domain"/>
    <property type="match status" value="1"/>
</dbReference>
<dbReference type="Gene3D" id="1.10.405.20">
    <property type="match status" value="1"/>
</dbReference>
<dbReference type="PROSITE" id="PS52004">
    <property type="entry name" value="KS3_2"/>
    <property type="match status" value="1"/>
</dbReference>
<name>A0ABY0H7A9_9PEZI</name>
<dbReference type="PANTHER" id="PTHR43775">
    <property type="entry name" value="FATTY ACID SYNTHASE"/>
    <property type="match status" value="1"/>
</dbReference>
<evidence type="ECO:0000256" key="4">
    <source>
        <dbReference type="ARBA" id="ARBA00023315"/>
    </source>
</evidence>
<gene>
    <name evidence="10" type="ORF">DL762_006089</name>
</gene>
<dbReference type="InterPro" id="IPR009081">
    <property type="entry name" value="PP-bd_ACP"/>
</dbReference>
<feature type="domain" description="Carrier" evidence="7">
    <location>
        <begin position="1690"/>
        <end position="1765"/>
    </location>
</feature>
<dbReference type="InterPro" id="IPR032088">
    <property type="entry name" value="SAT"/>
</dbReference>
<dbReference type="CDD" id="cd00833">
    <property type="entry name" value="PKS"/>
    <property type="match status" value="1"/>
</dbReference>
<dbReference type="InterPro" id="IPR001227">
    <property type="entry name" value="Ac_transferase_dom_sf"/>
</dbReference>
<dbReference type="SUPFAM" id="SSF52151">
    <property type="entry name" value="FabD/lysophospholipase-like"/>
    <property type="match status" value="1"/>
</dbReference>
<feature type="region of interest" description="C-terminal hotdog fold" evidence="5">
    <location>
        <begin position="1382"/>
        <end position="1533"/>
    </location>
</feature>
<dbReference type="Pfam" id="PF00109">
    <property type="entry name" value="ketoacyl-synt"/>
    <property type="match status" value="1"/>
</dbReference>
<dbReference type="Gene3D" id="3.30.70.3290">
    <property type="match status" value="1"/>
</dbReference>
<organism evidence="10 11">
    <name type="scientific">Monosporascus cannonballus</name>
    <dbReference type="NCBI Taxonomy" id="155416"/>
    <lineage>
        <taxon>Eukaryota</taxon>
        <taxon>Fungi</taxon>
        <taxon>Dikarya</taxon>
        <taxon>Ascomycota</taxon>
        <taxon>Pezizomycotina</taxon>
        <taxon>Sordariomycetes</taxon>
        <taxon>Xylariomycetidae</taxon>
        <taxon>Xylariales</taxon>
        <taxon>Xylariales incertae sedis</taxon>
        <taxon>Monosporascus</taxon>
    </lineage>
</organism>
<dbReference type="SUPFAM" id="SSF55048">
    <property type="entry name" value="Probable ACP-binding domain of malonyl-CoA ACP transacylase"/>
    <property type="match status" value="1"/>
</dbReference>
<dbReference type="SUPFAM" id="SSF53901">
    <property type="entry name" value="Thiolase-like"/>
    <property type="match status" value="1"/>
</dbReference>
<keyword evidence="1" id="KW-0596">Phosphopantetheine</keyword>
<dbReference type="InterPro" id="IPR016035">
    <property type="entry name" value="Acyl_Trfase/lysoPLipase"/>
</dbReference>
<dbReference type="InterPro" id="IPR014043">
    <property type="entry name" value="Acyl_transferase_dom"/>
</dbReference>
<evidence type="ECO:0000256" key="3">
    <source>
        <dbReference type="ARBA" id="ARBA00022679"/>
    </source>
</evidence>
<feature type="region of interest" description="Disordered" evidence="6">
    <location>
        <begin position="1658"/>
        <end position="1683"/>
    </location>
</feature>
<evidence type="ECO:0000256" key="2">
    <source>
        <dbReference type="ARBA" id="ARBA00022553"/>
    </source>
</evidence>
<accession>A0ABY0H7A9</accession>
<dbReference type="SMART" id="SM00823">
    <property type="entry name" value="PKS_PP"/>
    <property type="match status" value="2"/>
</dbReference>
<dbReference type="InterPro" id="IPR036188">
    <property type="entry name" value="FAD/NAD-bd_sf"/>
</dbReference>
<dbReference type="SUPFAM" id="SSF51905">
    <property type="entry name" value="FAD/NAD(P)-binding domain"/>
    <property type="match status" value="1"/>
</dbReference>
<sequence length="2634" mass="290833">MMEQQKLYIFGDQTYNVQPHLKELMRYRDNPVLEDFLVKAYDAIRRELYKLPLETRDDLPRFTCLDDLILWKQDGKRWALAAAAVSCSQSTMELVPMAVDAVIVAFRTGMHVTDMAQRIEPPDSLEEKSWSIIVPGLASAGVVHKFYTAPFIKAGSLATLTHKSIPIYGPYHAPHLYSSDDVDEIIGTLEQRIASSHVPVFTCIGRTVENASFQKRLRDAVEQILLQPINWNDILQELQVYLEKAQPKSFNIVPIGTKADQLVYTALRQTPLDTLLPSPTPVAQGQQRFATDSTHPNPGKPKLAIVGMSGRFPGAKDNAAFWDLLYQGLDVHKEVPALRWDTKTHVDPTGTRKNTSITPFGCWLDDPASFDARFFNISPREAPQIDPAQRIALMTAYEAIEQAGIVPDATPSTRRDRVGVFYGVTSQDWFETNSAQNIDTYFIPGGNMAFIPGRINYFFKFSGPSFAVNTACSSSLAGIHLACNSLWRGDIDTAIAGGTNILTNPDMSAGLDKGHFLSQTGNCKTFDDAADGYCRGEGVGTVIIKRLDDAVADKDPILGVILGAYTNHSAESESITRPHVGAQRAVFNKILNQAAVDPYTVGYVEMHGTGTQAGDAGEMSSVLDVFAPPPGRVKRPVRSNAEALFLGSAKANIGHGEAASGMASLIKVLMMMQKNVIVPHCGIKQKINHKFPTDLQERNVNIALKPTSWERSIDPTKPRRAFVNNFSAAGGNSALLLEDAPVASTSDGEAPDPRSHHLVAVSAKNGVSLQGNLKSLLLFLNQNSDVSLGQLSYTTTARRIHHQHRVMLTGSSRGELCAQIDAALRDQSGMTRPKSAPEIVFTFTGQGAQYPGMGKDLYDSFSFFRNETCRLDRIGRKLGFPSILPVINAQSGEQDIASFDPVSVQLSSVCMQIALTKLWASWGITPTALVGHSLGEYAALSAAGVLSDADTIYLVGMRANLLREKCTRNTHSMLVIRASVNEIAEVLKDRNVVYEIACINSPSETVITGIEEDIVSLRSLLTHVGMKTTLLKVPYAFHSSQVDPVLEDFRTIAGNITYSEAKKPVLCPLDGSIAVGSGLFGPDYLVRHTREPVNMLQSLIAAKDRHILTDKNITLEIGPHPAISGMVKATLGAQVRCLATSQRGRPAFQMLTATLKTLYTAGADIRWSAYHRDFDSSNKVIPMPAYNWDLKQYWIQYVNDWSLRKGDPPIAIQDYQSSRLESTTIHRVVEDTGNSKKAQVVVESDITRKDFRPLVEGHEVDGVPLCTPAVYADIALSLGTYLVERYHPRKEGNTSLEITDMTILKALILQSDEAAEQTLQTHAEADWSSNTAFIKFMTFDSRKKLQEHSNCVIRFNDGRLQQELQRDTTVHQRMRTLKDGIVTGVTARFNRAMAYRAIRPLARFHEEYRGVDEIVLNSQTLEASSRLSFRNFPKDGNFQTHPGLIDSLTWAAGFSMNCNDHNDLDKDVFVNHGWGSFQIFEPIDFEKEYTTYSHMVEGKDRLWQGEVTVLDGDKVVAHFSQFAMQGVPRRVLRAILSVESRKRSNESQQQLAHKIAVAVPAMPQRQTKSRIEVKTTLPPSPATDRALAIISDESGLAISDLTDGTVFGDVGIDSLLGLTISARFKEELDLDLDFNALFYEYPTVGDLKTFLGQESKSPSSIESLSSESSSTEDTKPPTPFTDEESLCATQLDFERVVQIISEESGVATDDFTDDSNFADCGVDSLLSLVIVSRFRDELELDIQHESLFLECPTVADLKQMLGGKARQPAQDQPGSTSTFVPGTKVNRITAPIRSESETAAQVARKKAVDEYVEKYTVGFCAPVPSASIQANHDDKAKVVLVTGTTGSLGGHLALELAGRPEVQTVICLNREHRLEAFSRQKKAMKDKGVHFPDHLLSKLLVLQADTSKPMLGLSEGEYNKLVGSVTHIIHQAWPMSVKRPLVGFEPQFAVMRNLIDLASAVVAQRPEDFRFGFQLVSSISVVGNYKGNRVPEDRVTVDALLPIGYAEAKWGCERMLDETLHKHPDHFRAMTVRLGQIAGSKISGYWNPMEHFGFIIKSSQALNALPDVSGTVYWTPVNDIAGTLVDLNLADHHSPCYPFYHIDNPIGQPWKEVNAILADALNISPRNMIPLKEWTQRVRAAPQRDNPASALVDFLDSNYERMSCGGLVLDSKNAVEHSPTLAAVGPVSEDVVRNFAFLIASSIGTPLEVRQDIIERDVAIIGGGSSGTYAAIRLKDLGKTVVVVEKAGELGGHTETYTAPGGVRVDYGATNFQNDSVLLDFFHRFDIPLTAFEWTQRGEVYADFTNGRVLPPESLPTPDFTEWFEQLAKYPFLDLGYYLPDPVPEDLLLPFGAFVEKYNLQNIAYTISAFGGGNGDILKQTTIYVLKAVNRPYLESILFGTGLTPARADTHEIYEKALTELGSDVFLYSTVSTANRSDSGVELVVSTPDGQRTIKAKKLLITAPPTPSNMEPFGLDTKETGIFSQFEHKSFYVGLLNGTGLEPGFRYYNAKPNTTYNIAELPAPYMIWYTRADGIYWVWYSSPVDMPESEVKLGTIDAIKTLVPESNPQFVAYADHSPFAVGVTPEKIRNGFYKDLYSLQGYRNTWYTGITFQSDHAAALWNYTEYVILPSLRT</sequence>
<evidence type="ECO:0000256" key="6">
    <source>
        <dbReference type="SAM" id="MobiDB-lite"/>
    </source>
</evidence>
<feature type="region of interest" description="N-terminal hotdog fold" evidence="5">
    <location>
        <begin position="1226"/>
        <end position="1360"/>
    </location>
</feature>
<dbReference type="PANTHER" id="PTHR43775:SF40">
    <property type="entry name" value="NORSOLORINIC ACID SYNTHASE STCA"/>
    <property type="match status" value="1"/>
</dbReference>
<dbReference type="Proteomes" id="UP000294003">
    <property type="component" value="Unassembled WGS sequence"/>
</dbReference>
<dbReference type="Pfam" id="PF13450">
    <property type="entry name" value="NAD_binding_8"/>
    <property type="match status" value="1"/>
</dbReference>
<keyword evidence="2" id="KW-0597">Phosphoprotein</keyword>
<dbReference type="InterPro" id="IPR016039">
    <property type="entry name" value="Thiolase-like"/>
</dbReference>
<evidence type="ECO:0000256" key="5">
    <source>
        <dbReference type="PROSITE-ProRule" id="PRU01363"/>
    </source>
</evidence>
<reference evidence="10 11" key="1">
    <citation type="submission" date="2018-06" db="EMBL/GenBank/DDBJ databases">
        <title>Complete Genomes of Monosporascus.</title>
        <authorList>
            <person name="Robinson A.J."/>
            <person name="Natvig D.O."/>
        </authorList>
    </citation>
    <scope>NUCLEOTIDE SEQUENCE [LARGE SCALE GENOMIC DNA]</scope>
    <source>
        <strain evidence="10 11">CBS 609.92</strain>
    </source>
</reference>
<feature type="domain" description="Carrier" evidence="7">
    <location>
        <begin position="1580"/>
        <end position="1655"/>
    </location>
</feature>
<dbReference type="Gene3D" id="1.10.1200.10">
    <property type="entry name" value="ACP-like"/>
    <property type="match status" value="2"/>
</dbReference>
<dbReference type="Gene3D" id="3.40.47.10">
    <property type="match status" value="1"/>
</dbReference>
<dbReference type="SUPFAM" id="SSF47336">
    <property type="entry name" value="ACP-like"/>
    <property type="match status" value="2"/>
</dbReference>
<dbReference type="InterPro" id="IPR014031">
    <property type="entry name" value="Ketoacyl_synth_C"/>
</dbReference>
<feature type="compositionally biased region" description="Low complexity" evidence="6">
    <location>
        <begin position="1658"/>
        <end position="1671"/>
    </location>
</feature>
<dbReference type="PROSITE" id="PS00012">
    <property type="entry name" value="PHOSPHOPANTETHEINE"/>
    <property type="match status" value="1"/>
</dbReference>
<dbReference type="SMART" id="SM00827">
    <property type="entry name" value="PKS_AT"/>
    <property type="match status" value="1"/>
</dbReference>
<comment type="caution">
    <text evidence="10">The sequence shown here is derived from an EMBL/GenBank/DDBJ whole genome shotgun (WGS) entry which is preliminary data.</text>
</comment>
<keyword evidence="3" id="KW-0808">Transferase</keyword>
<feature type="active site" description="Proton acceptor; for dehydratase activity" evidence="5">
    <location>
        <position position="1258"/>
    </location>
</feature>
<dbReference type="InterPro" id="IPR049900">
    <property type="entry name" value="PKS_mFAS_DH"/>
</dbReference>
<dbReference type="InterPro" id="IPR030918">
    <property type="entry name" value="PT_fungal_PKS"/>
</dbReference>
<evidence type="ECO:0000256" key="1">
    <source>
        <dbReference type="ARBA" id="ARBA00022450"/>
    </source>
</evidence>
<dbReference type="InterPro" id="IPR013120">
    <property type="entry name" value="FAR_NAD-bd"/>
</dbReference>
<evidence type="ECO:0000259" key="7">
    <source>
        <dbReference type="PROSITE" id="PS50075"/>
    </source>
</evidence>
<dbReference type="InterPro" id="IPR020806">
    <property type="entry name" value="PKS_PP-bd"/>
</dbReference>
<feature type="compositionally biased region" description="Polar residues" evidence="6">
    <location>
        <begin position="1769"/>
        <end position="1780"/>
    </location>
</feature>
<evidence type="ECO:0000313" key="11">
    <source>
        <dbReference type="Proteomes" id="UP000294003"/>
    </source>
</evidence>
<dbReference type="Gene3D" id="3.40.366.10">
    <property type="entry name" value="Malonyl-Coenzyme A Acyl Carrier Protein, domain 2"/>
    <property type="match status" value="1"/>
</dbReference>
<feature type="domain" description="Ketosynthase family 3 (KS3)" evidence="8">
    <location>
        <begin position="300"/>
        <end position="739"/>
    </location>
</feature>
<protein>
    <recommendedName>
        <fullName evidence="12">Carrier domain-containing protein</fullName>
    </recommendedName>
</protein>
<dbReference type="Gene3D" id="3.30.70.1990">
    <property type="match status" value="1"/>
</dbReference>
<dbReference type="InterPro" id="IPR020841">
    <property type="entry name" value="PKS_Beta-ketoAc_synthase_dom"/>
</dbReference>
<dbReference type="InterPro" id="IPR006162">
    <property type="entry name" value="Ppantetheine_attach_site"/>
</dbReference>
<dbReference type="EMBL" id="QJNS01000186">
    <property type="protein sequence ID" value="RYO83498.1"/>
    <property type="molecule type" value="Genomic_DNA"/>
</dbReference>
<proteinExistence type="predicted"/>
<dbReference type="Pfam" id="PF02801">
    <property type="entry name" value="Ketoacyl-synt_C"/>
    <property type="match status" value="1"/>
</dbReference>
<dbReference type="InterPro" id="IPR050091">
    <property type="entry name" value="PKS_NRPS_Biosynth_Enz"/>
</dbReference>
<evidence type="ECO:0000259" key="8">
    <source>
        <dbReference type="PROSITE" id="PS52004"/>
    </source>
</evidence>
<dbReference type="InterPro" id="IPR016036">
    <property type="entry name" value="Malonyl_transacylase_ACP-bd"/>
</dbReference>
<dbReference type="Pfam" id="PF07993">
    <property type="entry name" value="NAD_binding_4"/>
    <property type="match status" value="1"/>
</dbReference>
<feature type="domain" description="PKS/mFAS DH" evidence="9">
    <location>
        <begin position="1226"/>
        <end position="1533"/>
    </location>
</feature>
<dbReference type="PROSITE" id="PS00606">
    <property type="entry name" value="KS3_1"/>
    <property type="match status" value="1"/>
</dbReference>
<dbReference type="InterPro" id="IPR014030">
    <property type="entry name" value="Ketoacyl_synth_N"/>
</dbReference>
<evidence type="ECO:0000313" key="10">
    <source>
        <dbReference type="EMBL" id="RYO83498.1"/>
    </source>
</evidence>
<dbReference type="Gene3D" id="3.50.50.60">
    <property type="entry name" value="FAD/NAD(P)-binding domain"/>
    <property type="match status" value="1"/>
</dbReference>
<dbReference type="PROSITE" id="PS52019">
    <property type="entry name" value="PKS_MFAS_DH"/>
    <property type="match status" value="1"/>
</dbReference>
<dbReference type="InterPro" id="IPR036736">
    <property type="entry name" value="ACP-like_sf"/>
</dbReference>
<dbReference type="PROSITE" id="PS50075">
    <property type="entry name" value="CARRIER"/>
    <property type="match status" value="2"/>
</dbReference>
<feature type="region of interest" description="Disordered" evidence="6">
    <location>
        <begin position="1762"/>
        <end position="1782"/>
    </location>
</feature>
<dbReference type="NCBIfam" id="TIGR04532">
    <property type="entry name" value="PT_fungal_PKS"/>
    <property type="match status" value="1"/>
</dbReference>